<protein>
    <submittedName>
        <fullName evidence="4">O-methyltransferase</fullName>
        <ecNumber evidence="4">2.1.1.-</ecNumber>
    </submittedName>
</protein>
<keyword evidence="1 4" id="KW-0489">Methyltransferase</keyword>
<dbReference type="EC" id="2.1.1.-" evidence="4"/>
<dbReference type="GO" id="GO:0008171">
    <property type="term" value="F:O-methyltransferase activity"/>
    <property type="evidence" value="ECO:0007669"/>
    <property type="project" value="InterPro"/>
</dbReference>
<dbReference type="GO" id="GO:0032259">
    <property type="term" value="P:methylation"/>
    <property type="evidence" value="ECO:0007669"/>
    <property type="project" value="UniProtKB-KW"/>
</dbReference>
<proteinExistence type="predicted"/>
<gene>
    <name evidence="4" type="ORF">CUROG_06960</name>
</gene>
<dbReference type="Proteomes" id="UP000326711">
    <property type="component" value="Chromosome"/>
</dbReference>
<dbReference type="EMBL" id="CP045032">
    <property type="protein sequence ID" value="QFQ02747.1"/>
    <property type="molecule type" value="Genomic_DNA"/>
</dbReference>
<evidence type="ECO:0000256" key="2">
    <source>
        <dbReference type="ARBA" id="ARBA00022679"/>
    </source>
</evidence>
<dbReference type="InterPro" id="IPR029063">
    <property type="entry name" value="SAM-dependent_MTases_sf"/>
</dbReference>
<evidence type="ECO:0000256" key="1">
    <source>
        <dbReference type="ARBA" id="ARBA00022603"/>
    </source>
</evidence>
<organism evidence="4 5">
    <name type="scientific">Corynebacterium urogenitale</name>
    <dbReference type="NCBI Taxonomy" id="2487892"/>
    <lineage>
        <taxon>Bacteria</taxon>
        <taxon>Bacillati</taxon>
        <taxon>Actinomycetota</taxon>
        <taxon>Actinomycetes</taxon>
        <taxon>Mycobacteriales</taxon>
        <taxon>Corynebacteriaceae</taxon>
        <taxon>Corynebacterium</taxon>
    </lineage>
</organism>
<dbReference type="InterPro" id="IPR002935">
    <property type="entry name" value="SAM_O-MeTrfase"/>
</dbReference>
<accession>A0A5J6ZB34</accession>
<reference evidence="5" key="1">
    <citation type="submission" date="2019-10" db="EMBL/GenBank/DDBJ databases">
        <title>Complete genome sequence of Corynebacterium urogenitalis DSM 108747, isolated from the genital tract of a cow.</title>
        <authorList>
            <person name="Ruckert C."/>
            <person name="Ballas P."/>
            <person name="Wagener K."/>
            <person name="Drillich M."/>
            <person name="Kaempfer P."/>
            <person name="Busse H.-J."/>
            <person name="Ehling-Schulz M."/>
        </authorList>
    </citation>
    <scope>NUCLEOTIDE SEQUENCE [LARGE SCALE GENOMIC DNA]</scope>
    <source>
        <strain evidence="5">LMM 1652</strain>
    </source>
</reference>
<evidence type="ECO:0000313" key="4">
    <source>
        <dbReference type="EMBL" id="QFQ02747.1"/>
    </source>
</evidence>
<dbReference type="Gene3D" id="3.40.50.150">
    <property type="entry name" value="Vaccinia Virus protein VP39"/>
    <property type="match status" value="1"/>
</dbReference>
<name>A0A5J6ZB34_9CORY</name>
<dbReference type="AlphaFoldDB" id="A0A5J6ZB34"/>
<dbReference type="SUPFAM" id="SSF53335">
    <property type="entry name" value="S-adenosyl-L-methionine-dependent methyltransferases"/>
    <property type="match status" value="1"/>
</dbReference>
<keyword evidence="3" id="KW-0949">S-adenosyl-L-methionine</keyword>
<keyword evidence="2 4" id="KW-0808">Transferase</keyword>
<sequence>MTLRTTAPFFAGEPLKCGLVNAVNNSPSEAIRTYVESTTIADEVLTAATEAAEEFGLLTPDAITAELLTFLAARAAGHGELANHTPTGIIMSPACGVIGLNLFRGLGGGHITCIEPEVQHQQIAKAAFEAAGIRSNMFRFLPSAPLDVVGRLAQDSYDLAVTDCQPEDLLRTVEATLPALRPGGVLILLDSLLDGLVGDSSRSDRQINAAREADEALREMDGVTLARLPLGAGTTLVTKNAR</sequence>
<evidence type="ECO:0000256" key="3">
    <source>
        <dbReference type="ARBA" id="ARBA00022691"/>
    </source>
</evidence>
<dbReference type="PROSITE" id="PS51682">
    <property type="entry name" value="SAM_OMT_I"/>
    <property type="match status" value="1"/>
</dbReference>
<dbReference type="Pfam" id="PF01596">
    <property type="entry name" value="Methyltransf_3"/>
    <property type="match status" value="1"/>
</dbReference>
<dbReference type="KEGG" id="cuo:CUROG_06960"/>
<keyword evidence="5" id="KW-1185">Reference proteome</keyword>
<evidence type="ECO:0000313" key="5">
    <source>
        <dbReference type="Proteomes" id="UP000326711"/>
    </source>
</evidence>